<dbReference type="GO" id="GO:0007264">
    <property type="term" value="P:small GTPase-mediated signal transduction"/>
    <property type="evidence" value="ECO:0007669"/>
    <property type="project" value="InterPro"/>
</dbReference>
<dbReference type="SUPFAM" id="SSF52540">
    <property type="entry name" value="P-loop containing nucleoside triphosphate hydrolases"/>
    <property type="match status" value="1"/>
</dbReference>
<keyword evidence="4" id="KW-1185">Reference proteome</keyword>
<dbReference type="InterPro" id="IPR001806">
    <property type="entry name" value="Small_GTPase"/>
</dbReference>
<reference evidence="3" key="2">
    <citation type="submission" date="2021-09" db="EMBL/GenBank/DDBJ databases">
        <authorList>
            <person name="Jia N."/>
            <person name="Wang J."/>
            <person name="Shi W."/>
            <person name="Du L."/>
            <person name="Sun Y."/>
            <person name="Zhan W."/>
            <person name="Jiang J."/>
            <person name="Wang Q."/>
            <person name="Zhang B."/>
            <person name="Ji P."/>
            <person name="Sakyi L.B."/>
            <person name="Cui X."/>
            <person name="Yuan T."/>
            <person name="Jiang B."/>
            <person name="Yang W."/>
            <person name="Lam T.T.-Y."/>
            <person name="Chang Q."/>
            <person name="Ding S."/>
            <person name="Wang X."/>
            <person name="Zhu J."/>
            <person name="Ruan X."/>
            <person name="Zhao L."/>
            <person name="Wei J."/>
            <person name="Que T."/>
            <person name="Du C."/>
            <person name="Cheng J."/>
            <person name="Dai P."/>
            <person name="Han X."/>
            <person name="Huang E."/>
            <person name="Gao Y."/>
            <person name="Liu J."/>
            <person name="Shao H."/>
            <person name="Ye R."/>
            <person name="Li L."/>
            <person name="Wei W."/>
            <person name="Wang X."/>
            <person name="Wang C."/>
            <person name="Huo Q."/>
            <person name="Li W."/>
            <person name="Guo W."/>
            <person name="Chen H."/>
            <person name="Chen S."/>
            <person name="Zhou L."/>
            <person name="Zhou L."/>
            <person name="Ni X."/>
            <person name="Tian J."/>
            <person name="Zhou Y."/>
            <person name="Sheng Y."/>
            <person name="Liu T."/>
            <person name="Pan Y."/>
            <person name="Xia L."/>
            <person name="Li J."/>
            <person name="Zhao F."/>
            <person name="Cao W."/>
        </authorList>
    </citation>
    <scope>NUCLEOTIDE SEQUENCE</scope>
    <source>
        <strain evidence="3">Rsan-2018</strain>
        <tissue evidence="3">Larvae</tissue>
    </source>
</reference>
<gene>
    <name evidence="3" type="ORF">HPB52_011657</name>
</gene>
<name>A0A9D4T9L9_RHISA</name>
<dbReference type="GO" id="GO:0003924">
    <property type="term" value="F:GTPase activity"/>
    <property type="evidence" value="ECO:0007669"/>
    <property type="project" value="InterPro"/>
</dbReference>
<dbReference type="GO" id="GO:0003006">
    <property type="term" value="P:developmental process involved in reproduction"/>
    <property type="evidence" value="ECO:0007669"/>
    <property type="project" value="UniProtKB-ARBA"/>
</dbReference>
<sequence>MASIRKKLVIVGDGMCGKTCLLIVFSQGLLPEACLHPTFENYVTVIDVQVELALWDTAGQEDHDRLRPLSYQDRDVVLTCLSIDSPDFLNNNTKKGAPYTWGTAAYGAPGVLRHDRDGVR</sequence>
<comment type="caution">
    <text evidence="3">The sequence shown here is derived from an EMBL/GenBank/DDBJ whole genome shotgun (WGS) entry which is preliminary data.</text>
</comment>
<dbReference type="GO" id="GO:0001667">
    <property type="term" value="P:ameboidal-type cell migration"/>
    <property type="evidence" value="ECO:0007669"/>
    <property type="project" value="UniProtKB-ARBA"/>
</dbReference>
<dbReference type="GO" id="GO:0022412">
    <property type="term" value="P:cellular process involved in reproduction in multicellular organism"/>
    <property type="evidence" value="ECO:0007669"/>
    <property type="project" value="UniProtKB-ARBA"/>
</dbReference>
<dbReference type="PROSITE" id="PS51420">
    <property type="entry name" value="RHO"/>
    <property type="match status" value="1"/>
</dbReference>
<organism evidence="3 4">
    <name type="scientific">Rhipicephalus sanguineus</name>
    <name type="common">Brown dog tick</name>
    <name type="synonym">Ixodes sanguineus</name>
    <dbReference type="NCBI Taxonomy" id="34632"/>
    <lineage>
        <taxon>Eukaryota</taxon>
        <taxon>Metazoa</taxon>
        <taxon>Ecdysozoa</taxon>
        <taxon>Arthropoda</taxon>
        <taxon>Chelicerata</taxon>
        <taxon>Arachnida</taxon>
        <taxon>Acari</taxon>
        <taxon>Parasitiformes</taxon>
        <taxon>Ixodida</taxon>
        <taxon>Ixodoidea</taxon>
        <taxon>Ixodidae</taxon>
        <taxon>Rhipicephalinae</taxon>
        <taxon>Rhipicephalus</taxon>
        <taxon>Rhipicephalus</taxon>
    </lineage>
</organism>
<dbReference type="AlphaFoldDB" id="A0A9D4T9L9"/>
<protein>
    <submittedName>
        <fullName evidence="3">Uncharacterized protein</fullName>
    </submittedName>
</protein>
<dbReference type="EMBL" id="JABSTV010001245">
    <property type="protein sequence ID" value="KAH7983401.1"/>
    <property type="molecule type" value="Genomic_DNA"/>
</dbReference>
<dbReference type="Pfam" id="PF00071">
    <property type="entry name" value="Ras"/>
    <property type="match status" value="1"/>
</dbReference>
<accession>A0A9D4T9L9</accession>
<dbReference type="GO" id="GO:0035006">
    <property type="term" value="P:melanization defense response"/>
    <property type="evidence" value="ECO:0007669"/>
    <property type="project" value="UniProtKB-ARBA"/>
</dbReference>
<dbReference type="InterPro" id="IPR003578">
    <property type="entry name" value="Small_GTPase_Rho"/>
</dbReference>
<evidence type="ECO:0000256" key="2">
    <source>
        <dbReference type="ARBA" id="ARBA00023134"/>
    </source>
</evidence>
<dbReference type="PANTHER" id="PTHR24072">
    <property type="entry name" value="RHO FAMILY GTPASE"/>
    <property type="match status" value="1"/>
</dbReference>
<dbReference type="GO" id="GO:0035099">
    <property type="term" value="P:hemocyte migration"/>
    <property type="evidence" value="ECO:0007669"/>
    <property type="project" value="UniProtKB-ARBA"/>
</dbReference>
<dbReference type="SMART" id="SM00174">
    <property type="entry name" value="RHO"/>
    <property type="match status" value="1"/>
</dbReference>
<dbReference type="InterPro" id="IPR005225">
    <property type="entry name" value="Small_GTP-bd"/>
</dbReference>
<proteinExistence type="predicted"/>
<dbReference type="VEuPathDB" id="VectorBase:RSAN_054417"/>
<dbReference type="Proteomes" id="UP000821837">
    <property type="component" value="Chromosome 1"/>
</dbReference>
<evidence type="ECO:0000313" key="3">
    <source>
        <dbReference type="EMBL" id="KAH7983401.1"/>
    </source>
</evidence>
<evidence type="ECO:0000313" key="4">
    <source>
        <dbReference type="Proteomes" id="UP000821837"/>
    </source>
</evidence>
<reference evidence="3" key="1">
    <citation type="journal article" date="2020" name="Cell">
        <title>Large-Scale Comparative Analyses of Tick Genomes Elucidate Their Genetic Diversity and Vector Capacities.</title>
        <authorList>
            <consortium name="Tick Genome and Microbiome Consortium (TIGMIC)"/>
            <person name="Jia N."/>
            <person name="Wang J."/>
            <person name="Shi W."/>
            <person name="Du L."/>
            <person name="Sun Y."/>
            <person name="Zhan W."/>
            <person name="Jiang J.F."/>
            <person name="Wang Q."/>
            <person name="Zhang B."/>
            <person name="Ji P."/>
            <person name="Bell-Sakyi L."/>
            <person name="Cui X.M."/>
            <person name="Yuan T.T."/>
            <person name="Jiang B.G."/>
            <person name="Yang W.F."/>
            <person name="Lam T.T."/>
            <person name="Chang Q.C."/>
            <person name="Ding S.J."/>
            <person name="Wang X.J."/>
            <person name="Zhu J.G."/>
            <person name="Ruan X.D."/>
            <person name="Zhao L."/>
            <person name="Wei J.T."/>
            <person name="Ye R.Z."/>
            <person name="Que T.C."/>
            <person name="Du C.H."/>
            <person name="Zhou Y.H."/>
            <person name="Cheng J.X."/>
            <person name="Dai P.F."/>
            <person name="Guo W.B."/>
            <person name="Han X.H."/>
            <person name="Huang E.J."/>
            <person name="Li L.F."/>
            <person name="Wei W."/>
            <person name="Gao Y.C."/>
            <person name="Liu J.Z."/>
            <person name="Shao H.Z."/>
            <person name="Wang X."/>
            <person name="Wang C.C."/>
            <person name="Yang T.C."/>
            <person name="Huo Q.B."/>
            <person name="Li W."/>
            <person name="Chen H.Y."/>
            <person name="Chen S.E."/>
            <person name="Zhou L.G."/>
            <person name="Ni X.B."/>
            <person name="Tian J.H."/>
            <person name="Sheng Y."/>
            <person name="Liu T."/>
            <person name="Pan Y.S."/>
            <person name="Xia L.Y."/>
            <person name="Li J."/>
            <person name="Zhao F."/>
            <person name="Cao W.C."/>
        </authorList>
    </citation>
    <scope>NUCLEOTIDE SEQUENCE</scope>
    <source>
        <strain evidence="3">Rsan-2018</strain>
    </source>
</reference>
<dbReference type="PRINTS" id="PR00449">
    <property type="entry name" value="RASTRNSFRMNG"/>
</dbReference>
<keyword evidence="1" id="KW-0547">Nucleotide-binding</keyword>
<dbReference type="GO" id="GO:0005525">
    <property type="term" value="F:GTP binding"/>
    <property type="evidence" value="ECO:0007669"/>
    <property type="project" value="UniProtKB-KW"/>
</dbReference>
<keyword evidence="2" id="KW-0342">GTP-binding</keyword>
<dbReference type="Gene3D" id="3.40.50.300">
    <property type="entry name" value="P-loop containing nucleotide triphosphate hydrolases"/>
    <property type="match status" value="1"/>
</dbReference>
<dbReference type="InterPro" id="IPR027417">
    <property type="entry name" value="P-loop_NTPase"/>
</dbReference>
<dbReference type="NCBIfam" id="TIGR00231">
    <property type="entry name" value="small_GTP"/>
    <property type="match status" value="1"/>
</dbReference>
<evidence type="ECO:0000256" key="1">
    <source>
        <dbReference type="ARBA" id="ARBA00022741"/>
    </source>
</evidence>